<evidence type="ECO:0000313" key="2">
    <source>
        <dbReference type="Proteomes" id="UP000239047"/>
    </source>
</evidence>
<evidence type="ECO:0000313" key="1">
    <source>
        <dbReference type="EMBL" id="PPA70344.1"/>
    </source>
</evidence>
<gene>
    <name evidence="1" type="ORF">C4B60_12255</name>
</gene>
<reference evidence="1 2" key="1">
    <citation type="submission" date="2018-02" db="EMBL/GenBank/DDBJ databases">
        <title>Jeotgalibacillus proteolyticum sp. nov. a protease producing bacterium isolated from ocean sediments of Laizhou Bay.</title>
        <authorList>
            <person name="Li Y."/>
        </authorList>
    </citation>
    <scope>NUCLEOTIDE SEQUENCE [LARGE SCALE GENOMIC DNA]</scope>
    <source>
        <strain evidence="1 2">22-7</strain>
    </source>
</reference>
<proteinExistence type="predicted"/>
<dbReference type="AlphaFoldDB" id="A0A2S5GBQ6"/>
<organism evidence="1 2">
    <name type="scientific">Jeotgalibacillus proteolyticus</name>
    <dbReference type="NCBI Taxonomy" id="2082395"/>
    <lineage>
        <taxon>Bacteria</taxon>
        <taxon>Bacillati</taxon>
        <taxon>Bacillota</taxon>
        <taxon>Bacilli</taxon>
        <taxon>Bacillales</taxon>
        <taxon>Caryophanaceae</taxon>
        <taxon>Jeotgalibacillus</taxon>
    </lineage>
</organism>
<keyword evidence="2" id="KW-1185">Reference proteome</keyword>
<dbReference type="Proteomes" id="UP000239047">
    <property type="component" value="Unassembled WGS sequence"/>
</dbReference>
<name>A0A2S5GBQ6_9BACL</name>
<dbReference type="RefSeq" id="WP_104058294.1">
    <property type="nucleotide sequence ID" value="NZ_PREZ01000004.1"/>
</dbReference>
<comment type="caution">
    <text evidence="1">The sequence shown here is derived from an EMBL/GenBank/DDBJ whole genome shotgun (WGS) entry which is preliminary data.</text>
</comment>
<sequence length="81" mass="9135">MTMRSPDIILGNGLVTESSSTSFPDESISLDGERVLASIYFTENKMISQALHTDFSTDVDEYLNELEKYEVAYLIKSDFSK</sequence>
<protein>
    <submittedName>
        <fullName evidence="1">Uncharacterized protein</fullName>
    </submittedName>
</protein>
<accession>A0A2S5GBQ6</accession>
<dbReference type="OrthoDB" id="2456338at2"/>
<dbReference type="EMBL" id="PREZ01000004">
    <property type="protein sequence ID" value="PPA70344.1"/>
    <property type="molecule type" value="Genomic_DNA"/>
</dbReference>